<gene>
    <name evidence="2" type="ORF">JOD17_000132</name>
</gene>
<sequence>MNNNDSMSLLRKAETLVIKTPLVKLLIFIIPISMILTFVYLFSQDAFRAIIYTLNYK</sequence>
<protein>
    <recommendedName>
        <fullName evidence="4">ABC transporter permease</fullName>
    </recommendedName>
</protein>
<keyword evidence="1" id="KW-0472">Membrane</keyword>
<evidence type="ECO:0000313" key="3">
    <source>
        <dbReference type="Proteomes" id="UP000741863"/>
    </source>
</evidence>
<keyword evidence="3" id="KW-1185">Reference proteome</keyword>
<evidence type="ECO:0008006" key="4">
    <source>
        <dbReference type="Google" id="ProtNLM"/>
    </source>
</evidence>
<reference evidence="2 3" key="1">
    <citation type="submission" date="2021-01" db="EMBL/GenBank/DDBJ databases">
        <title>Genomic Encyclopedia of Type Strains, Phase IV (KMG-IV): sequencing the most valuable type-strain genomes for metagenomic binning, comparative biology and taxonomic classification.</title>
        <authorList>
            <person name="Goeker M."/>
        </authorList>
    </citation>
    <scope>NUCLEOTIDE SEQUENCE [LARGE SCALE GENOMIC DNA]</scope>
    <source>
        <strain evidence="2 3">DSM 25540</strain>
    </source>
</reference>
<accession>A0ABS2P7Q4</accession>
<comment type="caution">
    <text evidence="2">The sequence shown here is derived from an EMBL/GenBank/DDBJ whole genome shotgun (WGS) entry which is preliminary data.</text>
</comment>
<evidence type="ECO:0000256" key="1">
    <source>
        <dbReference type="SAM" id="Phobius"/>
    </source>
</evidence>
<keyword evidence="1" id="KW-1133">Transmembrane helix</keyword>
<name>A0ABS2P7Q4_9BACL</name>
<evidence type="ECO:0000313" key="2">
    <source>
        <dbReference type="EMBL" id="MBM7631041.1"/>
    </source>
</evidence>
<feature type="transmembrane region" description="Helical" evidence="1">
    <location>
        <begin position="21"/>
        <end position="42"/>
    </location>
</feature>
<proteinExistence type="predicted"/>
<keyword evidence="1" id="KW-0812">Transmembrane</keyword>
<dbReference type="EMBL" id="JAFBEC010000001">
    <property type="protein sequence ID" value="MBM7631041.1"/>
    <property type="molecule type" value="Genomic_DNA"/>
</dbReference>
<dbReference type="Proteomes" id="UP000741863">
    <property type="component" value="Unassembled WGS sequence"/>
</dbReference>
<organism evidence="2 3">
    <name type="scientific">Geomicrobium sediminis</name>
    <dbReference type="NCBI Taxonomy" id="1347788"/>
    <lineage>
        <taxon>Bacteria</taxon>
        <taxon>Bacillati</taxon>
        <taxon>Bacillota</taxon>
        <taxon>Bacilli</taxon>
        <taxon>Bacillales</taxon>
        <taxon>Geomicrobium</taxon>
    </lineage>
</organism>